<evidence type="ECO:0000256" key="5">
    <source>
        <dbReference type="ARBA" id="ARBA00022840"/>
    </source>
</evidence>
<dbReference type="PROSITE" id="PS00107">
    <property type="entry name" value="PROTEIN_KINASE_ATP"/>
    <property type="match status" value="1"/>
</dbReference>
<feature type="compositionally biased region" description="Basic and acidic residues" evidence="8">
    <location>
        <begin position="843"/>
        <end position="864"/>
    </location>
</feature>
<dbReference type="SUPFAM" id="SSF56112">
    <property type="entry name" value="Protein kinase-like (PK-like)"/>
    <property type="match status" value="1"/>
</dbReference>
<proteinExistence type="inferred from homology"/>
<dbReference type="GeneID" id="116308519"/>
<feature type="region of interest" description="Disordered" evidence="8">
    <location>
        <begin position="800"/>
        <end position="873"/>
    </location>
</feature>
<keyword evidence="4" id="KW-0418">Kinase</keyword>
<dbReference type="InterPro" id="IPR000719">
    <property type="entry name" value="Prot_kinase_dom"/>
</dbReference>
<feature type="binding site" evidence="7">
    <location>
        <position position="45"/>
    </location>
    <ligand>
        <name>ATP</name>
        <dbReference type="ChEBI" id="CHEBI:30616"/>
    </ligand>
</feature>
<dbReference type="InParanoid" id="A0A6P8J579"/>
<keyword evidence="2" id="KW-0808">Transferase</keyword>
<gene>
    <name evidence="11" type="primary">LOC116308519</name>
</gene>
<feature type="region of interest" description="Disordered" evidence="8">
    <location>
        <begin position="498"/>
        <end position="538"/>
    </location>
</feature>
<feature type="compositionally biased region" description="Polar residues" evidence="8">
    <location>
        <begin position="300"/>
        <end position="318"/>
    </location>
</feature>
<dbReference type="AlphaFoldDB" id="A0A6P8J579"/>
<feature type="compositionally biased region" description="Basic and acidic residues" evidence="8">
    <location>
        <begin position="751"/>
        <end position="764"/>
    </location>
</feature>
<keyword evidence="10" id="KW-1185">Reference proteome</keyword>
<evidence type="ECO:0000256" key="8">
    <source>
        <dbReference type="SAM" id="MobiDB-lite"/>
    </source>
</evidence>
<dbReference type="Proteomes" id="UP000515163">
    <property type="component" value="Unplaced"/>
</dbReference>
<name>A0A6P8J579_ACTTE</name>
<dbReference type="RefSeq" id="XP_031574822.1">
    <property type="nucleotide sequence ID" value="XM_031718962.1"/>
</dbReference>
<evidence type="ECO:0000256" key="3">
    <source>
        <dbReference type="ARBA" id="ARBA00022741"/>
    </source>
</evidence>
<dbReference type="SMART" id="SM00220">
    <property type="entry name" value="S_TKc"/>
    <property type="match status" value="1"/>
</dbReference>
<dbReference type="InterPro" id="IPR011009">
    <property type="entry name" value="Kinase-like_dom_sf"/>
</dbReference>
<dbReference type="InterPro" id="IPR050235">
    <property type="entry name" value="CK1_Ser-Thr_kinase"/>
</dbReference>
<comment type="similarity">
    <text evidence="6">Belongs to the protein kinase superfamily. CK1 Ser/Thr protein kinase family.</text>
</comment>
<evidence type="ECO:0000256" key="7">
    <source>
        <dbReference type="PROSITE-ProRule" id="PRU10141"/>
    </source>
</evidence>
<dbReference type="PANTHER" id="PTHR11909">
    <property type="entry name" value="CASEIN KINASE-RELATED"/>
    <property type="match status" value="1"/>
</dbReference>
<dbReference type="FunFam" id="3.30.200.20:FF:000358">
    <property type="entry name" value="Tau tubulin kinase 2b"/>
    <property type="match status" value="1"/>
</dbReference>
<feature type="compositionally biased region" description="Acidic residues" evidence="8">
    <location>
        <begin position="765"/>
        <end position="774"/>
    </location>
</feature>
<feature type="region of interest" description="Disordered" evidence="8">
    <location>
        <begin position="710"/>
        <end position="774"/>
    </location>
</feature>
<protein>
    <submittedName>
        <fullName evidence="11">Uncharacterized protein LOC116308519</fullName>
    </submittedName>
</protein>
<evidence type="ECO:0000313" key="10">
    <source>
        <dbReference type="Proteomes" id="UP000515163"/>
    </source>
</evidence>
<dbReference type="OrthoDB" id="5979581at2759"/>
<evidence type="ECO:0000256" key="6">
    <source>
        <dbReference type="ARBA" id="ARBA00061588"/>
    </source>
</evidence>
<sequence length="1076" mass="120497">MADNLLKAGDVVRQRWKITKKIGGGGFGEIYKGLDMVTHENVAMKVESVHQSKQVLKMEVAVLKKLQGTEHVCKFVSCGRNESFNYLVMSLQGVNLAELRRSQPKGVFSLSTSLRLGVQILKSIKFIHEAGFLHRDIKPSNFAMGTSPDTCHICYMLDFGLARQYTKANGEVRPPRSSAGFRGTVRYAAINAHDNKEMGRQDDLWSFLYVMVEFSVGHLPWRKIKDKEQVGRMKHNYNVNNLLKPLPSEFKQFQEHISKLTYEDKPDYKLLMGLMEQVIKRKGIKESDPYDWEKVHSHEVSQTTTNTSTPLIGQMQSTPHENKDHLEIHGSDHPIPTADIIEELTDHLIENKGNNPRNIGGDVKGGKKDKGAIQKIKEVLDAVGSNGKLINGHCNLVTTMNEGKLKNGEDKALETPAIISAIVRDVQKAQVAKVDTNQDTRTPKDMHEQNEAGENHKEWFDVVPETVDGAVENVQNNIESSPGEGTQKTVILTPDSTPVKIVDTPSESPAWPGIVITEPEPNEQEKNKEDGGDIAHKPWLEDNAEDQPVVMPTPLLHATYHQGDLPALNRHREIKVNYINHHAHLSPDIDDILGPADEDYVLRTWRQTASMEHLNVEDQKEGSREPRMKNSVSAPDLQVNLDLYRVPSVLEQMQYERPALTSKTVSTYITQEVAEYKLDSINFASDKEVSSTESHRGIHVDVSRNIVTTNPVTTSNDYETRDSDDKGVAAGSGLTTGDLGYQETSNISNSEDTKSENYEGREESAPDEDFPEPADIELDTVDVNEQTNNVKIIEFDHTFSESSSFDKESEKIERSENNTPQNDGVNLPVNDQLQETLNLEQRPLNDIRQKHSSNEVEENYKEPYSEPSVSDGNENNLQIAVEDKLNQHESEDDAEDKNYNMPSINELEDNNGTLSMGKVNESQNEDYDVEEQCHIPTLNELGSNDIVAEASTSNFGFGQLVEDSEPVPAPREGRSGSIDEMCRIPTLTELAVEDYGVVMEACTSNDILEGRRYSEDDIYTNTRHGTETASKPLHPKPPPGRSGNGCVQARLRRYKQKKHNGFIPHLVALSDKPVII</sequence>
<keyword evidence="5 7" id="KW-0067">ATP-binding</keyword>
<keyword evidence="3 7" id="KW-0547">Nucleotide-binding</keyword>
<dbReference type="InterPro" id="IPR047916">
    <property type="entry name" value="TTBK_Asator-like_STKc"/>
</dbReference>
<feature type="compositionally biased region" description="Basic and acidic residues" evidence="8">
    <location>
        <begin position="718"/>
        <end position="727"/>
    </location>
</feature>
<keyword evidence="1" id="KW-0723">Serine/threonine-protein kinase</keyword>
<dbReference type="Gene3D" id="1.10.510.10">
    <property type="entry name" value="Transferase(Phosphotransferase) domain 1"/>
    <property type="match status" value="1"/>
</dbReference>
<dbReference type="CDD" id="cd14017">
    <property type="entry name" value="STKc_TTBK"/>
    <property type="match status" value="1"/>
</dbReference>
<feature type="domain" description="Protein kinase" evidence="9">
    <location>
        <begin position="16"/>
        <end position="279"/>
    </location>
</feature>
<feature type="compositionally biased region" description="Basic and acidic residues" evidence="8">
    <location>
        <begin position="800"/>
        <end position="816"/>
    </location>
</feature>
<accession>A0A6P8J579</accession>
<evidence type="ECO:0000256" key="1">
    <source>
        <dbReference type="ARBA" id="ARBA00022527"/>
    </source>
</evidence>
<feature type="region of interest" description="Disordered" evidence="8">
    <location>
        <begin position="1022"/>
        <end position="1045"/>
    </location>
</feature>
<evidence type="ECO:0000313" key="11">
    <source>
        <dbReference type="RefSeq" id="XP_031574822.1"/>
    </source>
</evidence>
<dbReference type="GO" id="GO:0005524">
    <property type="term" value="F:ATP binding"/>
    <property type="evidence" value="ECO:0007669"/>
    <property type="project" value="UniProtKB-UniRule"/>
</dbReference>
<feature type="compositionally biased region" description="Basic and acidic residues" evidence="8">
    <location>
        <begin position="523"/>
        <end position="538"/>
    </location>
</feature>
<dbReference type="KEGG" id="aten:116308519"/>
<dbReference type="PROSITE" id="PS50011">
    <property type="entry name" value="PROTEIN_KINASE_DOM"/>
    <property type="match status" value="1"/>
</dbReference>
<reference evidence="11" key="1">
    <citation type="submission" date="2025-08" db="UniProtKB">
        <authorList>
            <consortium name="RefSeq"/>
        </authorList>
    </citation>
    <scope>IDENTIFICATION</scope>
    <source>
        <tissue evidence="11">Tentacle</tissue>
    </source>
</reference>
<dbReference type="InterPro" id="IPR017441">
    <property type="entry name" value="Protein_kinase_ATP_BS"/>
</dbReference>
<organism evidence="10 11">
    <name type="scientific">Actinia tenebrosa</name>
    <name type="common">Australian red waratah sea anemone</name>
    <dbReference type="NCBI Taxonomy" id="6105"/>
    <lineage>
        <taxon>Eukaryota</taxon>
        <taxon>Metazoa</taxon>
        <taxon>Cnidaria</taxon>
        <taxon>Anthozoa</taxon>
        <taxon>Hexacorallia</taxon>
        <taxon>Actiniaria</taxon>
        <taxon>Actiniidae</taxon>
        <taxon>Actinia</taxon>
    </lineage>
</organism>
<dbReference type="FunFam" id="1.10.510.10:FF:000481">
    <property type="entry name" value="Asator, isoform D"/>
    <property type="match status" value="1"/>
</dbReference>
<evidence type="ECO:0000259" key="9">
    <source>
        <dbReference type="PROSITE" id="PS50011"/>
    </source>
</evidence>
<feature type="compositionally biased region" description="Polar residues" evidence="8">
    <location>
        <begin position="817"/>
        <end position="839"/>
    </location>
</feature>
<dbReference type="GO" id="GO:0004674">
    <property type="term" value="F:protein serine/threonine kinase activity"/>
    <property type="evidence" value="ECO:0007669"/>
    <property type="project" value="UniProtKB-KW"/>
</dbReference>
<evidence type="ECO:0000256" key="2">
    <source>
        <dbReference type="ARBA" id="ARBA00022679"/>
    </source>
</evidence>
<feature type="region of interest" description="Disordered" evidence="8">
    <location>
        <begin position="299"/>
        <end position="318"/>
    </location>
</feature>
<dbReference type="GO" id="GO:0015630">
    <property type="term" value="C:microtubule cytoskeleton"/>
    <property type="evidence" value="ECO:0007669"/>
    <property type="project" value="UniProtKB-ARBA"/>
</dbReference>
<dbReference type="Pfam" id="PF00069">
    <property type="entry name" value="Pkinase"/>
    <property type="match status" value="1"/>
</dbReference>
<evidence type="ECO:0000256" key="4">
    <source>
        <dbReference type="ARBA" id="ARBA00022777"/>
    </source>
</evidence>